<organism evidence="6 7">
    <name type="scientific">Gordonia asplenii</name>
    <dbReference type="NCBI Taxonomy" id="2725283"/>
    <lineage>
        <taxon>Bacteria</taxon>
        <taxon>Bacillati</taxon>
        <taxon>Actinomycetota</taxon>
        <taxon>Actinomycetes</taxon>
        <taxon>Mycobacteriales</taxon>
        <taxon>Gordoniaceae</taxon>
        <taxon>Gordonia</taxon>
    </lineage>
</organism>
<dbReference type="Proteomes" id="UP000550729">
    <property type="component" value="Unassembled WGS sequence"/>
</dbReference>
<keyword evidence="2 4" id="KW-0238">DNA-binding</keyword>
<keyword evidence="7" id="KW-1185">Reference proteome</keyword>
<name>A0A848KV58_9ACTN</name>
<feature type="DNA-binding region" description="H-T-H motif" evidence="4">
    <location>
        <begin position="41"/>
        <end position="60"/>
    </location>
</feature>
<proteinExistence type="predicted"/>
<dbReference type="Gene3D" id="1.10.357.10">
    <property type="entry name" value="Tetracycline Repressor, domain 2"/>
    <property type="match status" value="1"/>
</dbReference>
<dbReference type="PANTHER" id="PTHR30055">
    <property type="entry name" value="HTH-TYPE TRANSCRIPTIONAL REGULATOR RUTR"/>
    <property type="match status" value="1"/>
</dbReference>
<dbReference type="GO" id="GO:0003700">
    <property type="term" value="F:DNA-binding transcription factor activity"/>
    <property type="evidence" value="ECO:0007669"/>
    <property type="project" value="TreeGrafter"/>
</dbReference>
<dbReference type="InterPro" id="IPR050109">
    <property type="entry name" value="HTH-type_TetR-like_transc_reg"/>
</dbReference>
<dbReference type="InterPro" id="IPR009057">
    <property type="entry name" value="Homeodomain-like_sf"/>
</dbReference>
<keyword evidence="3" id="KW-0804">Transcription</keyword>
<protein>
    <submittedName>
        <fullName evidence="6">TetR/AcrR family transcriptional regulator</fullName>
    </submittedName>
</protein>
<evidence type="ECO:0000256" key="4">
    <source>
        <dbReference type="PROSITE-ProRule" id="PRU00335"/>
    </source>
</evidence>
<keyword evidence="1" id="KW-0805">Transcription regulation</keyword>
<dbReference type="InterPro" id="IPR025996">
    <property type="entry name" value="MT1864/Rv1816-like_C"/>
</dbReference>
<dbReference type="PANTHER" id="PTHR30055:SF220">
    <property type="entry name" value="TETR-FAMILY REGULATORY PROTEIN"/>
    <property type="match status" value="1"/>
</dbReference>
<dbReference type="InterPro" id="IPR036271">
    <property type="entry name" value="Tet_transcr_reg_TetR-rel_C_sf"/>
</dbReference>
<dbReference type="SUPFAM" id="SSF48498">
    <property type="entry name" value="Tetracyclin repressor-like, C-terminal domain"/>
    <property type="match status" value="1"/>
</dbReference>
<feature type="domain" description="HTH tetR-type" evidence="5">
    <location>
        <begin position="18"/>
        <end position="78"/>
    </location>
</feature>
<dbReference type="PRINTS" id="PR00455">
    <property type="entry name" value="HTHTETR"/>
</dbReference>
<dbReference type="EMBL" id="JABBNB010000014">
    <property type="protein sequence ID" value="NMO02546.1"/>
    <property type="molecule type" value="Genomic_DNA"/>
</dbReference>
<accession>A0A848KV58</accession>
<sequence length="202" mass="21235">MSDERQATRGGAPRTPAAQIRSSLIAAGRRILEENGQAGLTVRAVASAAGVAPMGVYNHFDGKEGLLNAVVTDGFREFAATIAASDDDPARRLAACGRGYRRFALANPTLYALMFAKDCQPDAQIAHESFLVLAEVIRYGQLGGVIRDGDPHGIALEVWSCVHGAMSLELSGGLPEMLDAETNYEGVIALVARGLAPATRVG</sequence>
<dbReference type="InterPro" id="IPR001647">
    <property type="entry name" value="HTH_TetR"/>
</dbReference>
<comment type="caution">
    <text evidence="6">The sequence shown here is derived from an EMBL/GenBank/DDBJ whole genome shotgun (WGS) entry which is preliminary data.</text>
</comment>
<dbReference type="PROSITE" id="PS50977">
    <property type="entry name" value="HTH_TETR_2"/>
    <property type="match status" value="1"/>
</dbReference>
<evidence type="ECO:0000259" key="5">
    <source>
        <dbReference type="PROSITE" id="PS50977"/>
    </source>
</evidence>
<dbReference type="SUPFAM" id="SSF46689">
    <property type="entry name" value="Homeodomain-like"/>
    <property type="match status" value="1"/>
</dbReference>
<dbReference type="GO" id="GO:0000976">
    <property type="term" value="F:transcription cis-regulatory region binding"/>
    <property type="evidence" value="ECO:0007669"/>
    <property type="project" value="TreeGrafter"/>
</dbReference>
<dbReference type="Pfam" id="PF13305">
    <property type="entry name" value="TetR_C_33"/>
    <property type="match status" value="1"/>
</dbReference>
<dbReference type="RefSeq" id="WP_170195041.1">
    <property type="nucleotide sequence ID" value="NZ_JABBNB010000014.1"/>
</dbReference>
<dbReference type="AlphaFoldDB" id="A0A848KV58"/>
<reference evidence="6 7" key="1">
    <citation type="submission" date="2020-04" db="EMBL/GenBank/DDBJ databases">
        <title>Gordonia sp. nov. TBRC 11910.</title>
        <authorList>
            <person name="Suriyachadkun C."/>
        </authorList>
    </citation>
    <scope>NUCLEOTIDE SEQUENCE [LARGE SCALE GENOMIC DNA]</scope>
    <source>
        <strain evidence="6 7">TBRC 11910</strain>
    </source>
</reference>
<evidence type="ECO:0000313" key="7">
    <source>
        <dbReference type="Proteomes" id="UP000550729"/>
    </source>
</evidence>
<evidence type="ECO:0000256" key="1">
    <source>
        <dbReference type="ARBA" id="ARBA00023015"/>
    </source>
</evidence>
<dbReference type="Pfam" id="PF00440">
    <property type="entry name" value="TetR_N"/>
    <property type="match status" value="1"/>
</dbReference>
<gene>
    <name evidence="6" type="ORF">HH308_15130</name>
</gene>
<evidence type="ECO:0000256" key="3">
    <source>
        <dbReference type="ARBA" id="ARBA00023163"/>
    </source>
</evidence>
<evidence type="ECO:0000256" key="2">
    <source>
        <dbReference type="ARBA" id="ARBA00023125"/>
    </source>
</evidence>
<evidence type="ECO:0000313" key="6">
    <source>
        <dbReference type="EMBL" id="NMO02546.1"/>
    </source>
</evidence>